<dbReference type="Proteomes" id="UP000000689">
    <property type="component" value="Chromosome 8"/>
</dbReference>
<evidence type="ECO:0000259" key="2">
    <source>
        <dbReference type="SMART" id="SM00164"/>
    </source>
</evidence>
<dbReference type="SUPFAM" id="SSF47923">
    <property type="entry name" value="Ypt/Rab-GAP domain of gyp1p"/>
    <property type="match status" value="1"/>
</dbReference>
<feature type="domain" description="Rab-GAP TBC" evidence="2">
    <location>
        <begin position="52"/>
        <end position="463"/>
    </location>
</feature>
<dbReference type="Gene3D" id="1.10.472.80">
    <property type="entry name" value="Ypt/Rab-GAP domain of gyp1p, domain 3"/>
    <property type="match status" value="1"/>
</dbReference>
<dbReference type="InterPro" id="IPR000195">
    <property type="entry name" value="Rab-GAP-TBC_dom"/>
</dbReference>
<feature type="compositionally biased region" description="Low complexity" evidence="1">
    <location>
        <begin position="115"/>
        <end position="126"/>
    </location>
</feature>
<feature type="compositionally biased region" description="Polar residues" evidence="1">
    <location>
        <begin position="631"/>
        <end position="643"/>
    </location>
</feature>
<organism evidence="3 4">
    <name type="scientific">Naumovozyma dairenensis (strain ATCC 10597 / BCRC 20456 / CBS 421 / NBRC 0211 / NRRL Y-12639)</name>
    <name type="common">Saccharomyces dairenensis</name>
    <dbReference type="NCBI Taxonomy" id="1071378"/>
    <lineage>
        <taxon>Eukaryota</taxon>
        <taxon>Fungi</taxon>
        <taxon>Dikarya</taxon>
        <taxon>Ascomycota</taxon>
        <taxon>Saccharomycotina</taxon>
        <taxon>Saccharomycetes</taxon>
        <taxon>Saccharomycetales</taxon>
        <taxon>Saccharomycetaceae</taxon>
        <taxon>Naumovozyma</taxon>
    </lineage>
</organism>
<dbReference type="RefSeq" id="XP_003671446.1">
    <property type="nucleotide sequence ID" value="XM_003671398.1"/>
</dbReference>
<evidence type="ECO:0000313" key="4">
    <source>
        <dbReference type="Proteomes" id="UP000000689"/>
    </source>
</evidence>
<evidence type="ECO:0000313" key="3">
    <source>
        <dbReference type="EMBL" id="CCD26203.1"/>
    </source>
</evidence>
<dbReference type="EMBL" id="HE580274">
    <property type="protein sequence ID" value="CCD26203.1"/>
    <property type="molecule type" value="Genomic_DNA"/>
</dbReference>
<dbReference type="STRING" id="1071378.G0WEJ2"/>
<keyword evidence="4" id="KW-1185">Reference proteome</keyword>
<protein>
    <recommendedName>
        <fullName evidence="2">Rab-GAP TBC domain-containing protein</fullName>
    </recommendedName>
</protein>
<dbReference type="InterPro" id="IPR035969">
    <property type="entry name" value="Rab-GAP_TBC_sf"/>
</dbReference>
<dbReference type="SMART" id="SM00164">
    <property type="entry name" value="TBC"/>
    <property type="match status" value="1"/>
</dbReference>
<feature type="region of interest" description="Disordered" evidence="1">
    <location>
        <begin position="160"/>
        <end position="194"/>
    </location>
</feature>
<dbReference type="OrthoDB" id="27140at2759"/>
<accession>G0WEJ2</accession>
<sequence length="715" mass="82162">MPENKKSSTTSLPSSHHHLKNLKQQDRNRNLINLVIDLINNNDHVALAYIARNDGIPPQLRHLVWPILLKYHPMSISPNIDPNTVTWDSMTNKYHVIENSNNISINSHTSRKVASLSSSSPSPSSPEVKEKTKDPNTKDLESIILHDLKKYFHYKKTNSHNKINHSTSNVSNDTMTSPSHNNNNNENSNDTKLIPNINDENEVIDLLKTAILNFLSKWSRIFNYELGLTWIALGLAEWCSPCNSDNDDSNNNNDDELGPLLLTGKRYYHQKNKLLMISNHHNNHNKESKDERSLSLNYLYQEYPLPNHIRKRLKLNDKNSHLFNFDQLFERLCLIILNCPDTNLANTNINNDFPPIDKISNLTNYFPILSGGDLSFQTQIFFKVFSSILPELYQPLTEESSLQPTTIKNKWLYWWLKFSGAKALQRQDRGRLWDILLGWRPKPTVESINFFLNYNTKKFDQLYSTTQYQLIEPFLKKNDPFWFPDLDSVAMGSKQFPYDYNIFKEILFRNRYDGTNSKNSSTNTMNTNTNTSTTTTTTTIAANIPMIPYSLIDPHIELIFIYIAILQYNEFKLLEFEETEISEFLSNIPMLSKTDDFNFRKLYDPDSLNIPTPSTIINRSTTTTTTTTATLPPNDNLFSQPLKPTSINANDNTNSSNNNIATSTTSSASASSSHMMIELGNDGKSSHSFNNILNNAGDIWRKWLYRELEETSTND</sequence>
<dbReference type="HOGENOM" id="CLU_028817_0_0_1"/>
<proteinExistence type="predicted"/>
<feature type="region of interest" description="Disordered" evidence="1">
    <location>
        <begin position="109"/>
        <end position="139"/>
    </location>
</feature>
<dbReference type="OMA" id="LRFKVWP"/>
<dbReference type="KEGG" id="ndi:NDAI_0H00290"/>
<evidence type="ECO:0000256" key="1">
    <source>
        <dbReference type="SAM" id="MobiDB-lite"/>
    </source>
</evidence>
<feature type="region of interest" description="Disordered" evidence="1">
    <location>
        <begin position="613"/>
        <end position="671"/>
    </location>
</feature>
<name>G0WEJ2_NAUDC</name>
<dbReference type="GO" id="GO:0071543">
    <property type="term" value="P:diphosphoinositol polyphosphate metabolic process"/>
    <property type="evidence" value="ECO:0007669"/>
    <property type="project" value="EnsemblFungi"/>
</dbReference>
<feature type="compositionally biased region" description="Basic and acidic residues" evidence="1">
    <location>
        <begin position="127"/>
        <end position="139"/>
    </location>
</feature>
<dbReference type="eggNOG" id="ENOG502QVXN">
    <property type="taxonomic scope" value="Eukaryota"/>
</dbReference>
<feature type="region of interest" description="Disordered" evidence="1">
    <location>
        <begin position="1"/>
        <end position="24"/>
    </location>
</feature>
<feature type="compositionally biased region" description="Polar residues" evidence="1">
    <location>
        <begin position="164"/>
        <end position="180"/>
    </location>
</feature>
<feature type="compositionally biased region" description="Low complexity" evidence="1">
    <location>
        <begin position="621"/>
        <end position="630"/>
    </location>
</feature>
<dbReference type="AlphaFoldDB" id="G0WEJ2"/>
<reference evidence="3 4" key="1">
    <citation type="journal article" date="2011" name="Proc. Natl. Acad. Sci. U.S.A.">
        <title>Evolutionary erosion of yeast sex chromosomes by mating-type switching accidents.</title>
        <authorList>
            <person name="Gordon J.L."/>
            <person name="Armisen D."/>
            <person name="Proux-Wera E."/>
            <person name="Oheigeartaigh S.S."/>
            <person name="Byrne K.P."/>
            <person name="Wolfe K.H."/>
        </authorList>
    </citation>
    <scope>NUCLEOTIDE SEQUENCE [LARGE SCALE GENOMIC DNA]</scope>
    <source>
        <strain evidence="4">ATCC 10597 / BCRC 20456 / CBS 421 / NBRC 0211 / NRRL Y-12639</strain>
    </source>
</reference>
<dbReference type="GeneID" id="11495734"/>
<feature type="compositionally biased region" description="Low complexity" evidence="1">
    <location>
        <begin position="645"/>
        <end position="671"/>
    </location>
</feature>
<dbReference type="GO" id="GO:0052845">
    <property type="term" value="F:inositol-5-diphosphate-1,2,3,4,6-pentakisphosphate diphosphatase activity"/>
    <property type="evidence" value="ECO:0007669"/>
    <property type="project" value="EnsemblFungi"/>
</dbReference>
<gene>
    <name evidence="3" type="primary">NDAI0H00290</name>
    <name evidence="3" type="ordered locus">NDAI_0H00290</name>
</gene>